<evidence type="ECO:0000256" key="1">
    <source>
        <dbReference type="SAM" id="SignalP"/>
    </source>
</evidence>
<protein>
    <submittedName>
        <fullName evidence="2">Uncharacterized protein</fullName>
    </submittedName>
</protein>
<reference evidence="2" key="1">
    <citation type="submission" date="2022-12" db="EMBL/GenBank/DDBJ databases">
        <title>Genome assemblies of Blomia tropicalis.</title>
        <authorList>
            <person name="Cui Y."/>
        </authorList>
    </citation>
    <scope>NUCLEOTIDE SEQUENCE</scope>
    <source>
        <tissue evidence="2">Adult mites</tissue>
    </source>
</reference>
<proteinExistence type="predicted"/>
<feature type="chain" id="PRO_5040342653" evidence="1">
    <location>
        <begin position="24"/>
        <end position="229"/>
    </location>
</feature>
<accession>A0A9Q0RL15</accession>
<evidence type="ECO:0000313" key="2">
    <source>
        <dbReference type="EMBL" id="KAJ6218256.1"/>
    </source>
</evidence>
<organism evidence="2 3">
    <name type="scientific">Blomia tropicalis</name>
    <name type="common">Mite</name>
    <dbReference type="NCBI Taxonomy" id="40697"/>
    <lineage>
        <taxon>Eukaryota</taxon>
        <taxon>Metazoa</taxon>
        <taxon>Ecdysozoa</taxon>
        <taxon>Arthropoda</taxon>
        <taxon>Chelicerata</taxon>
        <taxon>Arachnida</taxon>
        <taxon>Acari</taxon>
        <taxon>Acariformes</taxon>
        <taxon>Sarcoptiformes</taxon>
        <taxon>Astigmata</taxon>
        <taxon>Glycyphagoidea</taxon>
        <taxon>Echimyopodidae</taxon>
        <taxon>Blomia</taxon>
    </lineage>
</organism>
<feature type="signal peptide" evidence="1">
    <location>
        <begin position="1"/>
        <end position="23"/>
    </location>
</feature>
<sequence>MKVSIFAAVFGLMIICVFSSVEAQSKTCNLKEVDMCLTNFYYDQKNIPTNEKQLRKTCSSTRTLHKCLSVYFKRCMSAPLRETFEILINSLMNPFLETCIKPSGDPLRTEIFKYSKCLNANSKKIQTCSSSTRDTFFYILEESYERRIPILCCNAKKVSQCTKNMVTDLCDKDHADFQSKYNQGSEVLNMICEHYDPNGDSCKGYFVPDGWKSSEDSKSPLSRMINAFF</sequence>
<dbReference type="OMA" id="TRILYEC"/>
<name>A0A9Q0RL15_BLOTA</name>
<comment type="caution">
    <text evidence="2">The sequence shown here is derived from an EMBL/GenBank/DDBJ whole genome shotgun (WGS) entry which is preliminary data.</text>
</comment>
<dbReference type="AlphaFoldDB" id="A0A9Q0RL15"/>
<dbReference type="EMBL" id="JAPWDV010000003">
    <property type="protein sequence ID" value="KAJ6218256.1"/>
    <property type="molecule type" value="Genomic_DNA"/>
</dbReference>
<gene>
    <name evidence="2" type="ORF">RDWZM_009413</name>
</gene>
<dbReference type="Proteomes" id="UP001142055">
    <property type="component" value="Chromosome 3"/>
</dbReference>
<dbReference type="PANTHER" id="PTHR33964:SF1">
    <property type="entry name" value="RE45066P"/>
    <property type="match status" value="1"/>
</dbReference>
<evidence type="ECO:0000313" key="3">
    <source>
        <dbReference type="Proteomes" id="UP001142055"/>
    </source>
</evidence>
<keyword evidence="1" id="KW-0732">Signal</keyword>
<dbReference type="PANTHER" id="PTHR33964">
    <property type="entry name" value="RE45066P-RELATED"/>
    <property type="match status" value="1"/>
</dbReference>
<keyword evidence="3" id="KW-1185">Reference proteome</keyword>